<comment type="cofactor">
    <cofactor evidence="1">
        <name>Zn(2+)</name>
        <dbReference type="ChEBI" id="CHEBI:29105"/>
    </cofactor>
</comment>
<protein>
    <recommendedName>
        <fullName evidence="3">adenosine deaminase</fullName>
        <ecNumber evidence="3">3.5.4.4</ecNumber>
    </recommendedName>
</protein>
<dbReference type="EMBL" id="SLXO01000002">
    <property type="protein sequence ID" value="TCP37754.1"/>
    <property type="molecule type" value="Genomic_DNA"/>
</dbReference>
<evidence type="ECO:0000256" key="1">
    <source>
        <dbReference type="ARBA" id="ARBA00001947"/>
    </source>
</evidence>
<evidence type="ECO:0000256" key="3">
    <source>
        <dbReference type="ARBA" id="ARBA00012784"/>
    </source>
</evidence>
<dbReference type="GO" id="GO:0043103">
    <property type="term" value="P:hypoxanthine salvage"/>
    <property type="evidence" value="ECO:0007669"/>
    <property type="project" value="TreeGrafter"/>
</dbReference>
<dbReference type="PANTHER" id="PTHR11409:SF43">
    <property type="entry name" value="ADENOSINE DEAMINASE"/>
    <property type="match status" value="1"/>
</dbReference>
<evidence type="ECO:0000259" key="7">
    <source>
        <dbReference type="Pfam" id="PF00962"/>
    </source>
</evidence>
<dbReference type="GO" id="GO:0046103">
    <property type="term" value="P:inosine biosynthetic process"/>
    <property type="evidence" value="ECO:0007669"/>
    <property type="project" value="TreeGrafter"/>
</dbReference>
<feature type="domain" description="Adenosine deaminase" evidence="7">
    <location>
        <begin position="241"/>
        <end position="488"/>
    </location>
</feature>
<dbReference type="GO" id="GO:0005829">
    <property type="term" value="C:cytosol"/>
    <property type="evidence" value="ECO:0007669"/>
    <property type="project" value="TreeGrafter"/>
</dbReference>
<keyword evidence="9" id="KW-1185">Reference proteome</keyword>
<dbReference type="PANTHER" id="PTHR11409">
    <property type="entry name" value="ADENOSINE DEAMINASE"/>
    <property type="match status" value="1"/>
</dbReference>
<gene>
    <name evidence="8" type="ORF">EV659_102161</name>
</gene>
<evidence type="ECO:0000313" key="8">
    <source>
        <dbReference type="EMBL" id="TCP37754.1"/>
    </source>
</evidence>
<dbReference type="RefSeq" id="WP_132707411.1">
    <property type="nucleotide sequence ID" value="NZ_JACIGF010000002.1"/>
</dbReference>
<dbReference type="GO" id="GO:0046872">
    <property type="term" value="F:metal ion binding"/>
    <property type="evidence" value="ECO:0007669"/>
    <property type="project" value="UniProtKB-KW"/>
</dbReference>
<evidence type="ECO:0000256" key="4">
    <source>
        <dbReference type="ARBA" id="ARBA00022723"/>
    </source>
</evidence>
<dbReference type="Proteomes" id="UP000295399">
    <property type="component" value="Unassembled WGS sequence"/>
</dbReference>
<proteinExistence type="inferred from homology"/>
<accession>A0A4R2PRS4</accession>
<comment type="similarity">
    <text evidence="2">Belongs to the metallo-dependent hydrolases superfamily. Adenosine and AMP deaminases family.</text>
</comment>
<dbReference type="OrthoDB" id="105475at2"/>
<evidence type="ECO:0000256" key="2">
    <source>
        <dbReference type="ARBA" id="ARBA00006676"/>
    </source>
</evidence>
<dbReference type="SUPFAM" id="SSF51556">
    <property type="entry name" value="Metallo-dependent hydrolases"/>
    <property type="match status" value="1"/>
</dbReference>
<reference evidence="8 9" key="1">
    <citation type="submission" date="2019-03" db="EMBL/GenBank/DDBJ databases">
        <title>Genomic Encyclopedia of Type Strains, Phase IV (KMG-IV): sequencing the most valuable type-strain genomes for metagenomic binning, comparative biology and taxonomic classification.</title>
        <authorList>
            <person name="Goeker M."/>
        </authorList>
    </citation>
    <scope>NUCLEOTIDE SEQUENCE [LARGE SCALE GENOMIC DNA]</scope>
    <source>
        <strain evidence="8 9">DSM 2132</strain>
    </source>
</reference>
<name>A0A4R2PRS4_RHOSA</name>
<keyword evidence="4" id="KW-0479">Metal-binding</keyword>
<keyword evidence="5" id="KW-0378">Hydrolase</keyword>
<dbReference type="InterPro" id="IPR032466">
    <property type="entry name" value="Metal_Hydrolase"/>
</dbReference>
<evidence type="ECO:0000256" key="6">
    <source>
        <dbReference type="ARBA" id="ARBA00022833"/>
    </source>
</evidence>
<evidence type="ECO:0000256" key="5">
    <source>
        <dbReference type="ARBA" id="ARBA00022801"/>
    </source>
</evidence>
<dbReference type="AlphaFoldDB" id="A0A4R2PRS4"/>
<dbReference type="InterPro" id="IPR006330">
    <property type="entry name" value="Ado/ade_deaminase"/>
</dbReference>
<comment type="caution">
    <text evidence="8">The sequence shown here is derived from an EMBL/GenBank/DDBJ whole genome shotgun (WGS) entry which is preliminary data.</text>
</comment>
<keyword evidence="6" id="KW-0862">Zinc</keyword>
<sequence length="498" mass="53996">MATGTMWGASSWGRRCGAFGAVLAGALALAGCAAGSGAETAAGGSVETNSAAAAFEAAKAADRPRLRRFLEAMPKGGDLHNHLTGAIYAETWLDWAAEDGLCIDPAVPALRDPAQGVACDGVGWVPASRAYEDVDLRRRLIDALSLRHFVARDGWSGLDQFFVTFNRMAAKPHRLGDMLAMVSRRAADQNILYLELMHTIVVGEIVPLVADVTLTGDAGTDYRRLMASPFGAALDDLTDRIVDTVDAAMAKRRALLGCDGGAAEPGCAVTVRLQHQVLRDFSPAGVYAQMILGWRAMAASDHLVAINLVTPENRHVALRDYTRHMDMLDHLYRTEGPRNVALHAGELALGLVRPDDLHFHIREAIELGHARRIGHGVSIAHERDSEALLARMAAEGIAVEINLTSNDVILGVRGDDHPFDLYRAAGVPLTLSTDDEGVSRIDLTHEYVRAVQTFDLSYDDVKRLSRNAIGYAFVDEATRQRLAERLDARFAAFEARFE</sequence>
<dbReference type="EC" id="3.5.4.4" evidence="3"/>
<dbReference type="GO" id="GO:0004000">
    <property type="term" value="F:adenosine deaminase activity"/>
    <property type="evidence" value="ECO:0007669"/>
    <property type="project" value="UniProtKB-ARBA"/>
</dbReference>
<dbReference type="Pfam" id="PF00962">
    <property type="entry name" value="A_deaminase"/>
    <property type="match status" value="1"/>
</dbReference>
<dbReference type="Gene3D" id="3.20.20.140">
    <property type="entry name" value="Metal-dependent hydrolases"/>
    <property type="match status" value="1"/>
</dbReference>
<dbReference type="InParanoid" id="A0A4R2PRS4"/>
<dbReference type="InterPro" id="IPR001365">
    <property type="entry name" value="A_deaminase_dom"/>
</dbReference>
<organism evidence="8 9">
    <name type="scientific">Rhodothalassium salexigens DSM 2132</name>
    <dbReference type="NCBI Taxonomy" id="1188247"/>
    <lineage>
        <taxon>Bacteria</taxon>
        <taxon>Pseudomonadati</taxon>
        <taxon>Pseudomonadota</taxon>
        <taxon>Alphaproteobacteria</taxon>
        <taxon>Rhodothalassiales</taxon>
        <taxon>Rhodothalassiaceae</taxon>
        <taxon>Rhodothalassium</taxon>
    </lineage>
</organism>
<evidence type="ECO:0000313" key="9">
    <source>
        <dbReference type="Proteomes" id="UP000295399"/>
    </source>
</evidence>
<dbReference type="GO" id="GO:0006154">
    <property type="term" value="P:adenosine catabolic process"/>
    <property type="evidence" value="ECO:0007669"/>
    <property type="project" value="TreeGrafter"/>
</dbReference>